<organism evidence="1 2">
    <name type="scientific">Tigriopus californicus</name>
    <name type="common">Marine copepod</name>
    <dbReference type="NCBI Taxonomy" id="6832"/>
    <lineage>
        <taxon>Eukaryota</taxon>
        <taxon>Metazoa</taxon>
        <taxon>Ecdysozoa</taxon>
        <taxon>Arthropoda</taxon>
        <taxon>Crustacea</taxon>
        <taxon>Multicrustacea</taxon>
        <taxon>Hexanauplia</taxon>
        <taxon>Copepoda</taxon>
        <taxon>Harpacticoida</taxon>
        <taxon>Harpacticidae</taxon>
        <taxon>Tigriopus</taxon>
    </lineage>
</organism>
<protein>
    <submittedName>
        <fullName evidence="1">Uncharacterized protein</fullName>
    </submittedName>
</protein>
<comment type="caution">
    <text evidence="1">The sequence shown here is derived from an EMBL/GenBank/DDBJ whole genome shotgun (WGS) entry which is preliminary data.</text>
</comment>
<proteinExistence type="predicted"/>
<gene>
    <name evidence="1" type="ORF">TCAL_05300</name>
</gene>
<dbReference type="EMBL" id="VCGU01000008">
    <property type="protein sequence ID" value="TRY72505.1"/>
    <property type="molecule type" value="Genomic_DNA"/>
</dbReference>
<accession>A0A553P493</accession>
<sequence>MVHYSSAISYYQSTLPLAHRTFRSSSVERSSHFGSSMDSANSRFMRASTIGPSTINSGSADLYGVMPFNRSLHAIEDRIRTRAASLEPVNTYRRAYQSSTPYGATTTFDYKVFDYANRLDQEETTRKYINSLTSNYHSRSYDTSGYSGYSSMGSSGYRASSPDTYANYRRTPSRELDQFKLNSRDLYAYRHYRKSNQTLSDRNTRASSPLQSRELDRYYKTERRSSYLGDISSGGHRDFRYYNFRSVPYYGGSDYYTYVNRMVRVLNGDAYSVPRWLTHRQLGTRNTKLMSSKVTEEATA</sequence>
<evidence type="ECO:0000313" key="2">
    <source>
        <dbReference type="Proteomes" id="UP000318571"/>
    </source>
</evidence>
<keyword evidence="2" id="KW-1185">Reference proteome</keyword>
<dbReference type="AlphaFoldDB" id="A0A553P493"/>
<name>A0A553P493_TIGCA</name>
<evidence type="ECO:0000313" key="1">
    <source>
        <dbReference type="EMBL" id="TRY72505.1"/>
    </source>
</evidence>
<reference evidence="1 2" key="1">
    <citation type="journal article" date="2018" name="Nat. Ecol. Evol.">
        <title>Genomic signatures of mitonuclear coevolution across populations of Tigriopus californicus.</title>
        <authorList>
            <person name="Barreto F.S."/>
            <person name="Watson E.T."/>
            <person name="Lima T.G."/>
            <person name="Willett C.S."/>
            <person name="Edmands S."/>
            <person name="Li W."/>
            <person name="Burton R.S."/>
        </authorList>
    </citation>
    <scope>NUCLEOTIDE SEQUENCE [LARGE SCALE GENOMIC DNA]</scope>
    <source>
        <strain evidence="1 2">San Diego</strain>
    </source>
</reference>
<dbReference type="Proteomes" id="UP000318571">
    <property type="component" value="Chromosome 7"/>
</dbReference>